<evidence type="ECO:0000256" key="4">
    <source>
        <dbReference type="ARBA" id="ARBA00022676"/>
    </source>
</evidence>
<dbReference type="Proteomes" id="UP001305647">
    <property type="component" value="Unassembled WGS sequence"/>
</dbReference>
<comment type="caution">
    <text evidence="14">The sequence shown here is derived from an EMBL/GenBank/DDBJ whole genome shotgun (WGS) entry which is preliminary data.</text>
</comment>
<dbReference type="Pfam" id="PF03901">
    <property type="entry name" value="Glyco_transf_22"/>
    <property type="match status" value="1"/>
</dbReference>
<keyword evidence="5" id="KW-0808">Transferase</keyword>
<evidence type="ECO:0000256" key="3">
    <source>
        <dbReference type="ARBA" id="ARBA00007063"/>
    </source>
</evidence>
<comment type="pathway">
    <text evidence="2">Protein modification; protein glycosylation.</text>
</comment>
<feature type="transmembrane region" description="Helical" evidence="12">
    <location>
        <begin position="94"/>
        <end position="112"/>
    </location>
</feature>
<reference evidence="14" key="2">
    <citation type="submission" date="2023-05" db="EMBL/GenBank/DDBJ databases">
        <authorList>
            <consortium name="Lawrence Berkeley National Laboratory"/>
            <person name="Steindorff A."/>
            <person name="Hensen N."/>
            <person name="Bonometti L."/>
            <person name="Westerberg I."/>
            <person name="Brannstrom I.O."/>
            <person name="Guillou S."/>
            <person name="Cros-Aarteil S."/>
            <person name="Calhoun S."/>
            <person name="Haridas S."/>
            <person name="Kuo A."/>
            <person name="Mondo S."/>
            <person name="Pangilinan J."/>
            <person name="Riley R."/>
            <person name="Labutti K."/>
            <person name="Andreopoulos B."/>
            <person name="Lipzen A."/>
            <person name="Chen C."/>
            <person name="Yanf M."/>
            <person name="Daum C."/>
            <person name="Ng V."/>
            <person name="Clum A."/>
            <person name="Ohm R."/>
            <person name="Martin F."/>
            <person name="Silar P."/>
            <person name="Natvig D."/>
            <person name="Lalanne C."/>
            <person name="Gautier V."/>
            <person name="Ament-Velasquez S.L."/>
            <person name="Kruys A."/>
            <person name="Hutchinson M.I."/>
            <person name="Powell A.J."/>
            <person name="Barry K."/>
            <person name="Miller A.N."/>
            <person name="Grigoriev I.V."/>
            <person name="Debuchy R."/>
            <person name="Gladieux P."/>
            <person name="Thoren M.H."/>
            <person name="Johannesson H."/>
        </authorList>
    </citation>
    <scope>NUCLEOTIDE SEQUENCE</scope>
    <source>
        <strain evidence="14">CBS 757.83</strain>
    </source>
</reference>
<evidence type="ECO:0000256" key="10">
    <source>
        <dbReference type="ARBA" id="ARBA00044721"/>
    </source>
</evidence>
<feature type="transmembrane region" description="Helical" evidence="12">
    <location>
        <begin position="70"/>
        <end position="88"/>
    </location>
</feature>
<evidence type="ECO:0000313" key="15">
    <source>
        <dbReference type="Proteomes" id="UP001305647"/>
    </source>
</evidence>
<dbReference type="GO" id="GO:0052917">
    <property type="term" value="F:dol-P-Man:Man(7)GlcNAc(2)-PP-Dol alpha-1,6-mannosyltransferase activity"/>
    <property type="evidence" value="ECO:0007669"/>
    <property type="project" value="UniProtKB-EC"/>
</dbReference>
<protein>
    <recommendedName>
        <fullName evidence="12">Mannosyltransferase</fullName>
        <ecNumber evidence="12">2.4.1.-</ecNumber>
    </recommendedName>
</protein>
<reference evidence="14" key="1">
    <citation type="journal article" date="2023" name="Mol. Phylogenet. Evol.">
        <title>Genome-scale phylogeny and comparative genomics of the fungal order Sordariales.</title>
        <authorList>
            <person name="Hensen N."/>
            <person name="Bonometti L."/>
            <person name="Westerberg I."/>
            <person name="Brannstrom I.O."/>
            <person name="Guillou S."/>
            <person name="Cros-Aarteil S."/>
            <person name="Calhoun S."/>
            <person name="Haridas S."/>
            <person name="Kuo A."/>
            <person name="Mondo S."/>
            <person name="Pangilinan J."/>
            <person name="Riley R."/>
            <person name="LaButti K."/>
            <person name="Andreopoulos B."/>
            <person name="Lipzen A."/>
            <person name="Chen C."/>
            <person name="Yan M."/>
            <person name="Daum C."/>
            <person name="Ng V."/>
            <person name="Clum A."/>
            <person name="Steindorff A."/>
            <person name="Ohm R.A."/>
            <person name="Martin F."/>
            <person name="Silar P."/>
            <person name="Natvig D.O."/>
            <person name="Lalanne C."/>
            <person name="Gautier V."/>
            <person name="Ament-Velasquez S.L."/>
            <person name="Kruys A."/>
            <person name="Hutchinson M.I."/>
            <person name="Powell A.J."/>
            <person name="Barry K."/>
            <person name="Miller A.N."/>
            <person name="Grigoriev I.V."/>
            <person name="Debuchy R."/>
            <person name="Gladieux P."/>
            <person name="Hiltunen Thoren M."/>
            <person name="Johannesson H."/>
        </authorList>
    </citation>
    <scope>NUCLEOTIDE SEQUENCE</scope>
    <source>
        <strain evidence="14">CBS 757.83</strain>
    </source>
</reference>
<organism evidence="14 15">
    <name type="scientific">Parathielavia hyrcaniae</name>
    <dbReference type="NCBI Taxonomy" id="113614"/>
    <lineage>
        <taxon>Eukaryota</taxon>
        <taxon>Fungi</taxon>
        <taxon>Dikarya</taxon>
        <taxon>Ascomycota</taxon>
        <taxon>Pezizomycotina</taxon>
        <taxon>Sordariomycetes</taxon>
        <taxon>Sordariomycetidae</taxon>
        <taxon>Sordariales</taxon>
        <taxon>Chaetomiaceae</taxon>
        <taxon>Parathielavia</taxon>
    </lineage>
</organism>
<dbReference type="AlphaFoldDB" id="A0AAN6Q8A5"/>
<comment type="similarity">
    <text evidence="3 12">Belongs to the glycosyltransferase 22 family.</text>
</comment>
<keyword evidence="9 12" id="KW-0472">Membrane</keyword>
<feature type="transmembrane region" description="Helical" evidence="12">
    <location>
        <begin position="215"/>
        <end position="237"/>
    </location>
</feature>
<proteinExistence type="inferred from homology"/>
<dbReference type="EMBL" id="MU863625">
    <property type="protein sequence ID" value="KAK4105405.1"/>
    <property type="molecule type" value="Genomic_DNA"/>
</dbReference>
<evidence type="ECO:0000256" key="13">
    <source>
        <dbReference type="SAM" id="MobiDB-lite"/>
    </source>
</evidence>
<dbReference type="InterPro" id="IPR005599">
    <property type="entry name" value="GPI_mannosylTrfase"/>
</dbReference>
<feature type="compositionally biased region" description="Gly residues" evidence="13">
    <location>
        <begin position="617"/>
        <end position="631"/>
    </location>
</feature>
<evidence type="ECO:0000256" key="7">
    <source>
        <dbReference type="ARBA" id="ARBA00022824"/>
    </source>
</evidence>
<evidence type="ECO:0000313" key="14">
    <source>
        <dbReference type="EMBL" id="KAK4105405.1"/>
    </source>
</evidence>
<keyword evidence="15" id="KW-1185">Reference proteome</keyword>
<dbReference type="PANTHER" id="PTHR22760">
    <property type="entry name" value="GLYCOSYLTRANSFERASE"/>
    <property type="match status" value="1"/>
</dbReference>
<evidence type="ECO:0000256" key="12">
    <source>
        <dbReference type="RuleBase" id="RU363075"/>
    </source>
</evidence>
<comment type="function">
    <text evidence="10">Mannosyltransferase that operates in the biosynthetic pathway of dolichol-linked oligosaccharides, the glycan precursors employed in protein asparagine (N)-glycosylation. The assembly of dolichol-linked oligosaccharides begins on the cytosolic side of the endoplasmic reticulum membrane and finishes in its lumen. The sequential addition of sugars to dolichol pyrophosphate produces dolichol-linked oligosaccharides containing fourteen sugars, including two GlcNAcs, nine mannoses and three glucoses. Once assembled, the oligosaccharide is transferred from the lipid to nascent proteins by oligosaccharyltransferases. In the lumen of the endoplasmic reticulum, adds the eighth mannose residue in an alpha-1,6 linkage onto Man(7)GlcNAc(2)-PP-dolichol to produce Man(8)GlcNAc(2)-PP-dolichol.</text>
</comment>
<evidence type="ECO:0000256" key="2">
    <source>
        <dbReference type="ARBA" id="ARBA00004922"/>
    </source>
</evidence>
<gene>
    <name evidence="14" type="ORF">N658DRAFT_520617</name>
</gene>
<dbReference type="GO" id="GO:0005789">
    <property type="term" value="C:endoplasmic reticulum membrane"/>
    <property type="evidence" value="ECO:0007669"/>
    <property type="project" value="UniProtKB-SubCell"/>
</dbReference>
<evidence type="ECO:0000256" key="5">
    <source>
        <dbReference type="ARBA" id="ARBA00022679"/>
    </source>
</evidence>
<accession>A0AAN6Q8A5</accession>
<keyword evidence="8 12" id="KW-1133">Transmembrane helix</keyword>
<comment type="subcellular location">
    <subcellularLocation>
        <location evidence="1 12">Endoplasmic reticulum membrane</location>
        <topology evidence="1 12">Multi-pass membrane protein</topology>
    </subcellularLocation>
</comment>
<name>A0AAN6Q8A5_9PEZI</name>
<comment type="catalytic activity">
    <reaction evidence="11">
        <text>an alpha-D-Man-(1-&gt;2)-alpha-D-Man-(1-&gt;2)-alpha-D-Man-(1-&gt;3)-[alpha-D-Man-(1-&gt;2)-alpha-D-Man-(1-&gt;3)-alpha-D-Man-(1-&gt;6)]-beta-D-Man-(1-&gt;4)-beta-D-GlcNAc-(1-&gt;4)-alpha-D-GlcNAc-diphospho-di-trans,poly-cis-dolichol + a di-trans,poly-cis-dolichyl beta-D-mannosyl phosphate = an alpha-D-Man-(1-&gt;2)-alpha-D-Man-(1-&gt;2)-alpha-D-Man-(1-&gt;3)-[alpha-D-Man-(1-&gt;2)-alpha-D-Man-(1-&gt;3)-[alpha-D-Man-(1-&gt;6)]-alpha-D-Man-(1-&gt;6)]-beta-D-Man-(1-&gt;4)-beta-D-GlcNAc-(1-&gt;4)-alpha-D-GlcNAc-diphospho-di-trans,poly-cis-dolichol + a di-trans,poly-cis-dolichyl phosphate + H(+)</text>
        <dbReference type="Rhea" id="RHEA:29535"/>
        <dbReference type="Rhea" id="RHEA-COMP:19498"/>
        <dbReference type="Rhea" id="RHEA-COMP:19501"/>
        <dbReference type="Rhea" id="RHEA-COMP:19518"/>
        <dbReference type="Rhea" id="RHEA-COMP:19519"/>
        <dbReference type="ChEBI" id="CHEBI:15378"/>
        <dbReference type="ChEBI" id="CHEBI:57683"/>
        <dbReference type="ChEBI" id="CHEBI:58211"/>
        <dbReference type="ChEBI" id="CHEBI:132517"/>
        <dbReference type="ChEBI" id="CHEBI:132519"/>
        <dbReference type="EC" id="2.4.1.260"/>
    </reaction>
    <physiologicalReaction direction="left-to-right" evidence="11">
        <dbReference type="Rhea" id="RHEA:29536"/>
    </physiologicalReaction>
</comment>
<feature type="region of interest" description="Disordered" evidence="13">
    <location>
        <begin position="609"/>
        <end position="639"/>
    </location>
</feature>
<keyword evidence="6 12" id="KW-0812">Transmembrane</keyword>
<sequence length="639" mass="68822">MNEYALLNSLLPGLILVHLVVAPYTKVEESFNIQAAHDVLVYGTPTSDIYHKLSTTYDHFTFPGAVPRTFIGPVLLAGLAQPVVALVGFPHAQFVVRAILGLFNAACLLIFARSLRRAYGAGTARWYLLLQASQFHIIFYASRTLPNMFAFGLTTLAFSFLLPHPSSPKSTARRQRLSITMFVFAAAVFRSEVALLLGTTILHQLTIPSLSLERVIFPFTASFLIALATSIPIDSYFWQRPLWPELWGFYYNVVQGSSSNWGVSSWHYYSSSAIPRLLLNPLSYTLLIPFSLYHPALRRGASRLVIPTVLFMAIYSLQPHKETRFIFYVVPPLTAAAALSANFLSNRRRWQKSPLFAVLTAVVALSVLGSLGVSTAMLALSTLNYPGGEALAHLRATILSTSSSSSSSQGNGIVPVHADVLSCMTGVTLFGTSTASSISSAGSAALSTPRNASLGLAGSGGGNGSDTTTTTTGTVKLNQHLAHVSTSTQATTPLPLTLALDKTESPSLLALPSFWTQFTYLLLEDPTKPTGGQWETVGVVQAYAGIELVKPGSDHDYDDQAPPSPAVVVVGSGRTVAAWKRRVRRLTGGWWVGPRMVDRVYILRRVDGSREQEQEQDGGGSGTGTGTGGRRGVAAVEAR</sequence>
<feature type="transmembrane region" description="Helical" evidence="12">
    <location>
        <begin position="300"/>
        <end position="319"/>
    </location>
</feature>
<evidence type="ECO:0000256" key="9">
    <source>
        <dbReference type="ARBA" id="ARBA00023136"/>
    </source>
</evidence>
<feature type="transmembrane region" description="Helical" evidence="12">
    <location>
        <begin position="325"/>
        <end position="344"/>
    </location>
</feature>
<dbReference type="GO" id="GO:0006487">
    <property type="term" value="P:protein N-linked glycosylation"/>
    <property type="evidence" value="ECO:0007669"/>
    <property type="project" value="TreeGrafter"/>
</dbReference>
<evidence type="ECO:0000256" key="6">
    <source>
        <dbReference type="ARBA" id="ARBA00022692"/>
    </source>
</evidence>
<feature type="transmembrane region" description="Helical" evidence="12">
    <location>
        <begin position="6"/>
        <end position="24"/>
    </location>
</feature>
<dbReference type="EC" id="2.4.1.-" evidence="12"/>
<evidence type="ECO:0000256" key="1">
    <source>
        <dbReference type="ARBA" id="ARBA00004477"/>
    </source>
</evidence>
<evidence type="ECO:0000256" key="11">
    <source>
        <dbReference type="ARBA" id="ARBA00048899"/>
    </source>
</evidence>
<feature type="transmembrane region" description="Helical" evidence="12">
    <location>
        <begin position="177"/>
        <end position="203"/>
    </location>
</feature>
<keyword evidence="7 12" id="KW-0256">Endoplasmic reticulum</keyword>
<dbReference type="PANTHER" id="PTHR22760:SF1">
    <property type="entry name" value="DOL-P-MAN:MAN(7)GLCNAC(2)-PP-DOL ALPHA-1,6-MANNOSYLTRANSFERASE"/>
    <property type="match status" value="1"/>
</dbReference>
<feature type="transmembrane region" description="Helical" evidence="12">
    <location>
        <begin position="356"/>
        <end position="380"/>
    </location>
</feature>
<keyword evidence="4 12" id="KW-0328">Glycosyltransferase</keyword>
<evidence type="ECO:0000256" key="8">
    <source>
        <dbReference type="ARBA" id="ARBA00022989"/>
    </source>
</evidence>